<reference evidence="2 3" key="1">
    <citation type="submission" date="2009-08" db="EMBL/GenBank/DDBJ databases">
        <title>The draft genome of Rhodobacter sp. SW2.</title>
        <authorList>
            <consortium name="US DOE Joint Genome Institute (JGI-PGF)"/>
            <person name="Lucas S."/>
            <person name="Copeland A."/>
            <person name="Lapidus A."/>
            <person name="Glavina del Rio T."/>
            <person name="Tice H."/>
            <person name="Bruce D."/>
            <person name="Goodwin L."/>
            <person name="Pitluck S."/>
            <person name="Larimer F."/>
            <person name="Land M.L."/>
            <person name="Hauser L."/>
            <person name="Emerson D."/>
        </authorList>
    </citation>
    <scope>NUCLEOTIDE SEQUENCE [LARGE SCALE GENOMIC DNA]</scope>
    <source>
        <strain evidence="2 3">SW2</strain>
    </source>
</reference>
<evidence type="ECO:0000313" key="2">
    <source>
        <dbReference type="EMBL" id="EEW25327.1"/>
    </source>
</evidence>
<gene>
    <name evidence="2" type="ORF">Rsw2DRAFT_1614</name>
    <name evidence="1" type="ORF">Rsw2DRAFT_2183</name>
</gene>
<protein>
    <submittedName>
        <fullName evidence="2">Alcohol dehydrogenase GroES-like protein</fullName>
    </submittedName>
</protein>
<keyword evidence="3" id="KW-1185">Reference proteome</keyword>
<sequence>RGRTDVPKIVDWYMDGKIQIDPMITHILTLDDINKGFDLMHSGESIRSVVVY</sequence>
<organism evidence="2 3">
    <name type="scientific">Rhodobacter ferrooxidans</name>
    <dbReference type="NCBI Taxonomy" id="371731"/>
    <lineage>
        <taxon>Bacteria</taxon>
        <taxon>Pseudomonadati</taxon>
        <taxon>Pseudomonadota</taxon>
        <taxon>Alphaproteobacteria</taxon>
        <taxon>Rhodobacterales</taxon>
        <taxon>Rhodobacter group</taxon>
        <taxon>Rhodobacter</taxon>
    </lineage>
</organism>
<name>C8S0N6_9RHOB</name>
<dbReference type="Gene3D" id="3.90.180.10">
    <property type="entry name" value="Medium-chain alcohol dehydrogenases, catalytic domain"/>
    <property type="match status" value="1"/>
</dbReference>
<proteinExistence type="predicted"/>
<evidence type="ECO:0000313" key="3">
    <source>
        <dbReference type="Proteomes" id="UP000010121"/>
    </source>
</evidence>
<dbReference type="EMBL" id="ACYY01000014">
    <property type="protein sequence ID" value="EEW24776.1"/>
    <property type="molecule type" value="Genomic_DNA"/>
</dbReference>
<dbReference type="AlphaFoldDB" id="C8S0N6"/>
<accession>C8S0N6</accession>
<feature type="non-terminal residue" evidence="2">
    <location>
        <position position="1"/>
    </location>
</feature>
<dbReference type="InterPro" id="IPR011032">
    <property type="entry name" value="GroES-like_sf"/>
</dbReference>
<dbReference type="eggNOG" id="COG1062">
    <property type="taxonomic scope" value="Bacteria"/>
</dbReference>
<dbReference type="SUPFAM" id="SSF50129">
    <property type="entry name" value="GroES-like"/>
    <property type="match status" value="1"/>
</dbReference>
<comment type="caution">
    <text evidence="2">The sequence shown here is derived from an EMBL/GenBank/DDBJ whole genome shotgun (WGS) entry which is preliminary data.</text>
</comment>
<dbReference type="EMBL" id="ACYY01000009">
    <property type="protein sequence ID" value="EEW25327.1"/>
    <property type="molecule type" value="Genomic_DNA"/>
</dbReference>
<evidence type="ECO:0000313" key="1">
    <source>
        <dbReference type="EMBL" id="EEW24776.1"/>
    </source>
</evidence>
<dbReference type="Proteomes" id="UP000010121">
    <property type="component" value="Unassembled WGS sequence"/>
</dbReference>